<dbReference type="SUPFAM" id="SSF103473">
    <property type="entry name" value="MFS general substrate transporter"/>
    <property type="match status" value="1"/>
</dbReference>
<feature type="transmembrane region" description="Helical" evidence="7">
    <location>
        <begin position="198"/>
        <end position="220"/>
    </location>
</feature>
<dbReference type="Pfam" id="PF07690">
    <property type="entry name" value="MFS_1"/>
    <property type="match status" value="1"/>
</dbReference>
<gene>
    <name evidence="9" type="ORF">ACFQ0E_14120</name>
</gene>
<feature type="domain" description="Major facilitator superfamily (MFS) profile" evidence="8">
    <location>
        <begin position="46"/>
        <end position="531"/>
    </location>
</feature>
<dbReference type="InterPro" id="IPR004638">
    <property type="entry name" value="EmrB-like"/>
</dbReference>
<dbReference type="PANTHER" id="PTHR23501">
    <property type="entry name" value="MAJOR FACILITATOR SUPERFAMILY"/>
    <property type="match status" value="1"/>
</dbReference>
<feature type="transmembrane region" description="Helical" evidence="7">
    <location>
        <begin position="144"/>
        <end position="163"/>
    </location>
</feature>
<evidence type="ECO:0000256" key="1">
    <source>
        <dbReference type="ARBA" id="ARBA00004651"/>
    </source>
</evidence>
<feature type="transmembrane region" description="Helical" evidence="7">
    <location>
        <begin position="303"/>
        <end position="326"/>
    </location>
</feature>
<dbReference type="Proteomes" id="UP001597110">
    <property type="component" value="Unassembled WGS sequence"/>
</dbReference>
<dbReference type="RefSeq" id="WP_386824875.1">
    <property type="nucleotide sequence ID" value="NZ_JBHTIF010000003.1"/>
</dbReference>
<dbReference type="Gene3D" id="1.20.1250.20">
    <property type="entry name" value="MFS general substrate transporter like domains"/>
    <property type="match status" value="1"/>
</dbReference>
<evidence type="ECO:0000256" key="5">
    <source>
        <dbReference type="ARBA" id="ARBA00022989"/>
    </source>
</evidence>
<keyword evidence="10" id="KW-1185">Reference proteome</keyword>
<feature type="transmembrane region" description="Helical" evidence="7">
    <location>
        <begin position="367"/>
        <end position="385"/>
    </location>
</feature>
<feature type="transmembrane region" description="Helical" evidence="7">
    <location>
        <begin position="170"/>
        <end position="192"/>
    </location>
</feature>
<keyword evidence="2" id="KW-0813">Transport</keyword>
<keyword evidence="4 7" id="KW-0812">Transmembrane</keyword>
<evidence type="ECO:0000256" key="6">
    <source>
        <dbReference type="ARBA" id="ARBA00023136"/>
    </source>
</evidence>
<sequence length="542" mass="58025">MRRADRARNPDARTHAMTTATATADAAPAAPPPAAPGFLPASVPLTTLGLALASFMQVLDTTIANVSLPTISGNLGGSANQATWVITSFAVSNAIALPLTGWLSRKYGERKLFMWSTLAFVIASFLCGIASSMGFLVFARALQGFVAGPMYPVTQALLLSIYPPQKRGQAIALLAMVTVVAPIAGPILGGWITDNYSWEWIFFINVPIGIFSSIVVGRQLKGRPERLEKPKMDYIGLATLVLGVGALQILLDLGNDEDWFRSQLIVVLAIIAAISLAVFVIWELTDKDPIVNLRLFRHRNFSAGTAAMVVAYAAFFSVGILVPLWLQRNLGYTAIWAGFATAPIGILPVLLTPFVGKYASRFDLRMLASLAFVAMSFTSFARSHFNLDVDFNTIALIQLFQGIGVALFFMPVLQILLSDLEPHEIAAGSGLATFMRTLGGSFAASLTTYAWTERGAVHHAHLTERVSAYDPSTMQQVAALGGGDPQTGAAVLERMITQQAAQIGFNEIFHLLGIIFLCVIAFVWLAKPPFGAKAGPAAAGGH</sequence>
<feature type="transmembrane region" description="Helical" evidence="7">
    <location>
        <begin position="263"/>
        <end position="282"/>
    </location>
</feature>
<evidence type="ECO:0000256" key="4">
    <source>
        <dbReference type="ARBA" id="ARBA00022692"/>
    </source>
</evidence>
<feature type="transmembrane region" description="Helical" evidence="7">
    <location>
        <begin position="391"/>
        <end position="413"/>
    </location>
</feature>
<evidence type="ECO:0000256" key="3">
    <source>
        <dbReference type="ARBA" id="ARBA00022475"/>
    </source>
</evidence>
<evidence type="ECO:0000313" key="10">
    <source>
        <dbReference type="Proteomes" id="UP001597110"/>
    </source>
</evidence>
<feature type="transmembrane region" description="Helical" evidence="7">
    <location>
        <begin position="232"/>
        <end position="251"/>
    </location>
</feature>
<dbReference type="NCBIfam" id="TIGR00711">
    <property type="entry name" value="efflux_EmrB"/>
    <property type="match status" value="1"/>
</dbReference>
<dbReference type="InterPro" id="IPR020846">
    <property type="entry name" value="MFS_dom"/>
</dbReference>
<evidence type="ECO:0000259" key="8">
    <source>
        <dbReference type="PROSITE" id="PS50850"/>
    </source>
</evidence>
<feature type="transmembrane region" description="Helical" evidence="7">
    <location>
        <begin position="508"/>
        <end position="526"/>
    </location>
</feature>
<comment type="caution">
    <text evidence="9">The sequence shown here is derived from an EMBL/GenBank/DDBJ whole genome shotgun (WGS) entry which is preliminary data.</text>
</comment>
<protein>
    <submittedName>
        <fullName evidence="9">DHA2 family efflux MFS transporter permease subunit</fullName>
    </submittedName>
</protein>
<dbReference type="CDD" id="cd17503">
    <property type="entry name" value="MFS_LmrB_MDR_like"/>
    <property type="match status" value="1"/>
</dbReference>
<organism evidence="9 10">
    <name type="scientific">Lysobacter brunescens</name>
    <dbReference type="NCBI Taxonomy" id="262323"/>
    <lineage>
        <taxon>Bacteria</taxon>
        <taxon>Pseudomonadati</taxon>
        <taxon>Pseudomonadota</taxon>
        <taxon>Gammaproteobacteria</taxon>
        <taxon>Lysobacterales</taxon>
        <taxon>Lysobacteraceae</taxon>
        <taxon>Lysobacter</taxon>
    </lineage>
</organism>
<proteinExistence type="predicted"/>
<dbReference type="PANTHER" id="PTHR23501:SF174">
    <property type="entry name" value="MULTIDRUG EXPORT PROTEIN EMRB-RELATED"/>
    <property type="match status" value="1"/>
</dbReference>
<evidence type="ECO:0000313" key="9">
    <source>
        <dbReference type="EMBL" id="MFD0726734.1"/>
    </source>
</evidence>
<evidence type="ECO:0000256" key="7">
    <source>
        <dbReference type="SAM" id="Phobius"/>
    </source>
</evidence>
<dbReference type="Gene3D" id="1.20.1720.10">
    <property type="entry name" value="Multidrug resistance protein D"/>
    <property type="match status" value="1"/>
</dbReference>
<dbReference type="PROSITE" id="PS50850">
    <property type="entry name" value="MFS"/>
    <property type="match status" value="1"/>
</dbReference>
<keyword evidence="3" id="KW-1003">Cell membrane</keyword>
<dbReference type="EMBL" id="JBHTIF010000003">
    <property type="protein sequence ID" value="MFD0726734.1"/>
    <property type="molecule type" value="Genomic_DNA"/>
</dbReference>
<name>A0ABW2YE45_9GAMM</name>
<keyword evidence="5 7" id="KW-1133">Transmembrane helix</keyword>
<reference evidence="10" key="1">
    <citation type="journal article" date="2019" name="Int. J. Syst. Evol. Microbiol.">
        <title>The Global Catalogue of Microorganisms (GCM) 10K type strain sequencing project: providing services to taxonomists for standard genome sequencing and annotation.</title>
        <authorList>
            <consortium name="The Broad Institute Genomics Platform"/>
            <consortium name="The Broad Institute Genome Sequencing Center for Infectious Disease"/>
            <person name="Wu L."/>
            <person name="Ma J."/>
        </authorList>
    </citation>
    <scope>NUCLEOTIDE SEQUENCE [LARGE SCALE GENOMIC DNA]</scope>
    <source>
        <strain evidence="10">CCUG 55585</strain>
    </source>
</reference>
<keyword evidence="6 7" id="KW-0472">Membrane</keyword>
<feature type="transmembrane region" description="Helical" evidence="7">
    <location>
        <begin position="112"/>
        <end position="138"/>
    </location>
</feature>
<dbReference type="InterPro" id="IPR036259">
    <property type="entry name" value="MFS_trans_sf"/>
</dbReference>
<evidence type="ECO:0000256" key="2">
    <source>
        <dbReference type="ARBA" id="ARBA00022448"/>
    </source>
</evidence>
<accession>A0ABW2YE45</accession>
<dbReference type="InterPro" id="IPR011701">
    <property type="entry name" value="MFS"/>
</dbReference>
<feature type="transmembrane region" description="Helical" evidence="7">
    <location>
        <begin position="332"/>
        <end position="355"/>
    </location>
</feature>
<comment type="subcellular location">
    <subcellularLocation>
        <location evidence="1">Cell membrane</location>
        <topology evidence="1">Multi-pass membrane protein</topology>
    </subcellularLocation>
</comment>